<protein>
    <recommendedName>
        <fullName evidence="2">TIR domain-containing protein</fullName>
    </recommendedName>
</protein>
<evidence type="ECO:0000313" key="3">
    <source>
        <dbReference type="EMBL" id="KAH3726770.1"/>
    </source>
</evidence>
<name>A0A9D4CM53_DREPO</name>
<dbReference type="PANTHER" id="PTHR15079">
    <property type="entry name" value="MYD88"/>
    <property type="match status" value="1"/>
</dbReference>
<dbReference type="AlphaFoldDB" id="A0A9D4CM53"/>
<feature type="region of interest" description="Disordered" evidence="1">
    <location>
        <begin position="407"/>
        <end position="429"/>
    </location>
</feature>
<dbReference type="InterPro" id="IPR011029">
    <property type="entry name" value="DEATH-like_dom_sf"/>
</dbReference>
<dbReference type="GO" id="GO:0002755">
    <property type="term" value="P:MyD88-dependent toll-like receptor signaling pathway"/>
    <property type="evidence" value="ECO:0007669"/>
    <property type="project" value="InterPro"/>
</dbReference>
<reference evidence="3" key="2">
    <citation type="submission" date="2020-11" db="EMBL/GenBank/DDBJ databases">
        <authorList>
            <person name="McCartney M.A."/>
            <person name="Auch B."/>
            <person name="Kono T."/>
            <person name="Mallez S."/>
            <person name="Becker A."/>
            <person name="Gohl D.M."/>
            <person name="Silverstein K.A.T."/>
            <person name="Koren S."/>
            <person name="Bechman K.B."/>
            <person name="Herman A."/>
            <person name="Abrahante J.E."/>
            <person name="Garbe J."/>
        </authorList>
    </citation>
    <scope>NUCLEOTIDE SEQUENCE</scope>
    <source>
        <strain evidence="3">Duluth1</strain>
        <tissue evidence="3">Whole animal</tissue>
    </source>
</reference>
<feature type="non-terminal residue" evidence="3">
    <location>
        <position position="1"/>
    </location>
</feature>
<dbReference type="PANTHER" id="PTHR15079:SF3">
    <property type="entry name" value="MYELOID DIFFERENTIATION PRIMARY RESPONSE PROTEIN MYD88"/>
    <property type="match status" value="1"/>
</dbReference>
<evidence type="ECO:0000259" key="2">
    <source>
        <dbReference type="PROSITE" id="PS50104"/>
    </source>
</evidence>
<feature type="compositionally biased region" description="Basic residues" evidence="1">
    <location>
        <begin position="337"/>
        <end position="353"/>
    </location>
</feature>
<feature type="compositionally biased region" description="Basic and acidic residues" evidence="1">
    <location>
        <begin position="354"/>
        <end position="363"/>
    </location>
</feature>
<accession>A0A9D4CM53</accession>
<comment type="caution">
    <text evidence="3">The sequence shown here is derived from an EMBL/GenBank/DDBJ whole genome shotgun (WGS) entry which is preliminary data.</text>
</comment>
<feature type="domain" description="TIR" evidence="2">
    <location>
        <begin position="96"/>
        <end position="230"/>
    </location>
</feature>
<reference evidence="3" key="1">
    <citation type="journal article" date="2019" name="bioRxiv">
        <title>The Genome of the Zebra Mussel, Dreissena polymorpha: A Resource for Invasive Species Research.</title>
        <authorList>
            <person name="McCartney M.A."/>
            <person name="Auch B."/>
            <person name="Kono T."/>
            <person name="Mallez S."/>
            <person name="Zhang Y."/>
            <person name="Obille A."/>
            <person name="Becker A."/>
            <person name="Abrahante J.E."/>
            <person name="Garbe J."/>
            <person name="Badalamenti J.P."/>
            <person name="Herman A."/>
            <person name="Mangelson H."/>
            <person name="Liachko I."/>
            <person name="Sullivan S."/>
            <person name="Sone E.D."/>
            <person name="Koren S."/>
            <person name="Silverstein K.A.T."/>
            <person name="Beckman K.B."/>
            <person name="Gohl D.M."/>
        </authorList>
    </citation>
    <scope>NUCLEOTIDE SEQUENCE</scope>
    <source>
        <strain evidence="3">Duluth1</strain>
        <tissue evidence="3">Whole animal</tissue>
    </source>
</reference>
<dbReference type="EMBL" id="JAIWYP010000012">
    <property type="protein sequence ID" value="KAH3726770.1"/>
    <property type="molecule type" value="Genomic_DNA"/>
</dbReference>
<dbReference type="GO" id="GO:0043123">
    <property type="term" value="P:positive regulation of canonical NF-kappaB signal transduction"/>
    <property type="evidence" value="ECO:0007669"/>
    <property type="project" value="InterPro"/>
</dbReference>
<proteinExistence type="predicted"/>
<dbReference type="Pfam" id="PF13676">
    <property type="entry name" value="TIR_2"/>
    <property type="match status" value="1"/>
</dbReference>
<feature type="compositionally biased region" description="Low complexity" evidence="1">
    <location>
        <begin position="303"/>
        <end position="314"/>
    </location>
</feature>
<keyword evidence="4" id="KW-1185">Reference proteome</keyword>
<dbReference type="InterPro" id="IPR017281">
    <property type="entry name" value="Myelin_different_resp_MyD88"/>
</dbReference>
<dbReference type="Gene3D" id="3.40.50.10140">
    <property type="entry name" value="Toll/interleukin-1 receptor homology (TIR) domain"/>
    <property type="match status" value="1"/>
</dbReference>
<dbReference type="InterPro" id="IPR035897">
    <property type="entry name" value="Toll_tir_struct_dom_sf"/>
</dbReference>
<evidence type="ECO:0000256" key="1">
    <source>
        <dbReference type="SAM" id="MobiDB-lite"/>
    </source>
</evidence>
<feature type="region of interest" description="Disordered" evidence="1">
    <location>
        <begin position="271"/>
        <end position="370"/>
    </location>
</feature>
<dbReference type="SUPFAM" id="SSF47986">
    <property type="entry name" value="DEATH domain"/>
    <property type="match status" value="1"/>
</dbReference>
<evidence type="ECO:0000313" key="4">
    <source>
        <dbReference type="Proteomes" id="UP000828390"/>
    </source>
</evidence>
<gene>
    <name evidence="3" type="ORF">DPMN_052639</name>
</gene>
<dbReference type="GO" id="GO:0070976">
    <property type="term" value="F:TIR domain binding"/>
    <property type="evidence" value="ECO:0007669"/>
    <property type="project" value="InterPro"/>
</dbReference>
<dbReference type="Gene3D" id="1.10.533.10">
    <property type="entry name" value="Death Domain, Fas"/>
    <property type="match status" value="1"/>
</dbReference>
<dbReference type="InterPro" id="IPR000157">
    <property type="entry name" value="TIR_dom"/>
</dbReference>
<dbReference type="SUPFAM" id="SSF52200">
    <property type="entry name" value="Toll/Interleukin receptor TIR domain"/>
    <property type="match status" value="1"/>
</dbReference>
<dbReference type="PROSITE" id="PS50104">
    <property type="entry name" value="TIR"/>
    <property type="match status" value="1"/>
</dbReference>
<sequence>RSSSPTMQFLEAWTDNATIGNLWKFLITLERYDVISDCRRCILNDCKVYHQALQDALEAERFQIDRIQDPTVTNSDMIVDETKYATRDDVISGTRTKYDAFLCYTQEEADIKFVKNIIRVLEVERGLKLFVPGRDDLPGAAQNSVSAYLIERRCKRVVILISRAFLQSSACDFQVRFAQALSPGVRSKRLIPIILEKGVLVPRILRFLAACDFTKTDMIDWIWDRLESAIKAPMGPETFFAPEDEENPFRPDLNINFTHWRPLDEIRTIPSVSNIDEGSDTDVKQQPQTPPMTPADHNVATESSWSSSTQSQQSITDNRNTSSSSSSGSRPPTPQKKLTKKKGMFRNPFKARKKQESTSREPESASMDGCVSMGQDALQCMSGSSMAREPGENSYYFSRESNSRAAMSMRSSLSDNEMQRDPVESSYYSAMDHDSEQYVFV</sequence>
<organism evidence="3 4">
    <name type="scientific">Dreissena polymorpha</name>
    <name type="common">Zebra mussel</name>
    <name type="synonym">Mytilus polymorpha</name>
    <dbReference type="NCBI Taxonomy" id="45954"/>
    <lineage>
        <taxon>Eukaryota</taxon>
        <taxon>Metazoa</taxon>
        <taxon>Spiralia</taxon>
        <taxon>Lophotrochozoa</taxon>
        <taxon>Mollusca</taxon>
        <taxon>Bivalvia</taxon>
        <taxon>Autobranchia</taxon>
        <taxon>Heteroconchia</taxon>
        <taxon>Euheterodonta</taxon>
        <taxon>Imparidentia</taxon>
        <taxon>Neoheterodontei</taxon>
        <taxon>Myida</taxon>
        <taxon>Dreissenoidea</taxon>
        <taxon>Dreissenidae</taxon>
        <taxon>Dreissena</taxon>
    </lineage>
</organism>
<dbReference type="Proteomes" id="UP000828390">
    <property type="component" value="Unassembled WGS sequence"/>
</dbReference>
<dbReference type="SMART" id="SM00255">
    <property type="entry name" value="TIR"/>
    <property type="match status" value="1"/>
</dbReference>